<name>A0A6C0JH46_9ZZZZ</name>
<accession>A0A6C0JH46</accession>
<dbReference type="Pfam" id="PF09612">
    <property type="entry name" value="HtrL_YibB"/>
    <property type="match status" value="1"/>
</dbReference>
<protein>
    <submittedName>
        <fullName evidence="1">Uncharacterized protein</fullName>
    </submittedName>
</protein>
<proteinExistence type="predicted"/>
<evidence type="ECO:0000313" key="1">
    <source>
        <dbReference type="EMBL" id="QHU04919.1"/>
    </source>
</evidence>
<sequence length="353" mass="41952">MSIPDCTLTSACFCFHSKHSGARPLHEIIEQLDALLRMPVYLVIYGDKETIPLMKEQRKNHSLDSLTRFVEIKYLDLPAFRYLEKVKQNRSIYHPTKDARTNAETHLITCSKFYFVLKTIEENPFHTSKFGWIDSFLGKNASKICENYDETMMPWTLSHITEKFHIQVLNVCDKKYKLTENKQDYYSQYRWVVCGCLFTCGEEIGRRILTRLNQIFIDTTLLGYGHGEEMFYLEVLDEFSDDIVKAYGDYGQIVNNFIYPQKNYHYIYYFILKNYVRLEYWREAYDCSKSLLESIENHTLCYSPEIFVGIAIDHYISAFHFIPDKCQEIYSKITTTYSKNPLFKIEFEKEQRF</sequence>
<dbReference type="AlphaFoldDB" id="A0A6C0JH46"/>
<organism evidence="1">
    <name type="scientific">viral metagenome</name>
    <dbReference type="NCBI Taxonomy" id="1070528"/>
    <lineage>
        <taxon>unclassified sequences</taxon>
        <taxon>metagenomes</taxon>
        <taxon>organismal metagenomes</taxon>
    </lineage>
</organism>
<reference evidence="1" key="1">
    <citation type="journal article" date="2020" name="Nature">
        <title>Giant virus diversity and host interactions through global metagenomics.</title>
        <authorList>
            <person name="Schulz F."/>
            <person name="Roux S."/>
            <person name="Paez-Espino D."/>
            <person name="Jungbluth S."/>
            <person name="Walsh D.A."/>
            <person name="Denef V.J."/>
            <person name="McMahon K.D."/>
            <person name="Konstantinidis K.T."/>
            <person name="Eloe-Fadrosh E.A."/>
            <person name="Kyrpides N.C."/>
            <person name="Woyke T."/>
        </authorList>
    </citation>
    <scope>NUCLEOTIDE SEQUENCE</scope>
    <source>
        <strain evidence="1">GVMAG-M-3300027708-5</strain>
    </source>
</reference>
<dbReference type="InterPro" id="IPR011735">
    <property type="entry name" value="WlaTC/HtrL_glycosyltransf"/>
</dbReference>
<dbReference type="EMBL" id="MN740405">
    <property type="protein sequence ID" value="QHU04919.1"/>
    <property type="molecule type" value="Genomic_DNA"/>
</dbReference>